<organism evidence="1 2">
    <name type="scientific">Chitinophaga varians</name>
    <dbReference type="NCBI Taxonomy" id="2202339"/>
    <lineage>
        <taxon>Bacteria</taxon>
        <taxon>Pseudomonadati</taxon>
        <taxon>Bacteroidota</taxon>
        <taxon>Chitinophagia</taxon>
        <taxon>Chitinophagales</taxon>
        <taxon>Chitinophagaceae</taxon>
        <taxon>Chitinophaga</taxon>
    </lineage>
</organism>
<proteinExistence type="predicted"/>
<dbReference type="EMBL" id="JABAIA010000003">
    <property type="protein sequence ID" value="NLR67731.1"/>
    <property type="molecule type" value="Genomic_DNA"/>
</dbReference>
<dbReference type="RefSeq" id="WP_168873676.1">
    <property type="nucleotide sequence ID" value="NZ_JABAIA010000003.1"/>
</dbReference>
<dbReference type="NCBIfam" id="NF038153">
    <property type="entry name" value="lant_leader_L1a"/>
    <property type="match status" value="1"/>
</dbReference>
<evidence type="ECO:0000313" key="2">
    <source>
        <dbReference type="Proteomes" id="UP000570474"/>
    </source>
</evidence>
<keyword evidence="2" id="KW-1185">Reference proteome</keyword>
<comment type="caution">
    <text evidence="1">The sequence shown here is derived from an EMBL/GenBank/DDBJ whole genome shotgun (WGS) entry which is preliminary data.</text>
</comment>
<reference evidence="1 2" key="1">
    <citation type="submission" date="2020-04" db="EMBL/GenBank/DDBJ databases">
        <authorList>
            <person name="Yin C."/>
        </authorList>
    </citation>
    <scope>NUCLEOTIDE SEQUENCE [LARGE SCALE GENOMIC DNA]</scope>
    <source>
        <strain evidence="1 2">Ae27</strain>
    </source>
</reference>
<protein>
    <recommendedName>
        <fullName evidence="3">Class I lanthipeptide</fullName>
    </recommendedName>
</protein>
<evidence type="ECO:0008006" key="3">
    <source>
        <dbReference type="Google" id="ProtNLM"/>
    </source>
</evidence>
<sequence length="64" mass="6824">MKKKISISKKLAFNKATIAVLCDAQRNMIAGGRAPITNQPNCTTLIVTCVTSPFPGQPCEECNG</sequence>
<name>A0A847S7T1_9BACT</name>
<dbReference type="Proteomes" id="UP000570474">
    <property type="component" value="Unassembled WGS sequence"/>
</dbReference>
<evidence type="ECO:0000313" key="1">
    <source>
        <dbReference type="EMBL" id="NLR67731.1"/>
    </source>
</evidence>
<dbReference type="InterPro" id="IPR058238">
    <property type="entry name" value="Lant_leader_dom"/>
</dbReference>
<dbReference type="AlphaFoldDB" id="A0A847S7T1"/>
<gene>
    <name evidence="1" type="ORF">HGH92_25730</name>
</gene>
<accession>A0A847S7T1</accession>